<sequence>MIYAFTSRDTPSRSVKDEPDACGKEVHVGSGMQKSFEVLNSVTVKAMAMGDAQSAGGANRMASLPTLQWQTSAPSPQSQRANE</sequence>
<gene>
    <name evidence="2" type="ORF">QQF64_027706</name>
</gene>
<organism evidence="2 3">
    <name type="scientific">Cirrhinus molitorella</name>
    <name type="common">mud carp</name>
    <dbReference type="NCBI Taxonomy" id="172907"/>
    <lineage>
        <taxon>Eukaryota</taxon>
        <taxon>Metazoa</taxon>
        <taxon>Chordata</taxon>
        <taxon>Craniata</taxon>
        <taxon>Vertebrata</taxon>
        <taxon>Euteleostomi</taxon>
        <taxon>Actinopterygii</taxon>
        <taxon>Neopterygii</taxon>
        <taxon>Teleostei</taxon>
        <taxon>Ostariophysi</taxon>
        <taxon>Cypriniformes</taxon>
        <taxon>Cyprinidae</taxon>
        <taxon>Labeoninae</taxon>
        <taxon>Labeonini</taxon>
        <taxon>Cirrhinus</taxon>
    </lineage>
</organism>
<evidence type="ECO:0000313" key="2">
    <source>
        <dbReference type="EMBL" id="KAL1274892.1"/>
    </source>
</evidence>
<accession>A0ABR3ND53</accession>
<dbReference type="EMBL" id="JAYMGO010000005">
    <property type="protein sequence ID" value="KAL1274892.1"/>
    <property type="molecule type" value="Genomic_DNA"/>
</dbReference>
<reference evidence="2 3" key="1">
    <citation type="submission" date="2023-09" db="EMBL/GenBank/DDBJ databases">
        <authorList>
            <person name="Wang M."/>
        </authorList>
    </citation>
    <scope>NUCLEOTIDE SEQUENCE [LARGE SCALE GENOMIC DNA]</scope>
    <source>
        <strain evidence="2">GT-2023</strain>
        <tissue evidence="2">Liver</tissue>
    </source>
</reference>
<evidence type="ECO:0000256" key="1">
    <source>
        <dbReference type="SAM" id="MobiDB-lite"/>
    </source>
</evidence>
<feature type="compositionally biased region" description="Polar residues" evidence="1">
    <location>
        <begin position="65"/>
        <end position="83"/>
    </location>
</feature>
<comment type="caution">
    <text evidence="2">The sequence shown here is derived from an EMBL/GenBank/DDBJ whole genome shotgun (WGS) entry which is preliminary data.</text>
</comment>
<feature type="region of interest" description="Disordered" evidence="1">
    <location>
        <begin position="52"/>
        <end position="83"/>
    </location>
</feature>
<dbReference type="Proteomes" id="UP001558613">
    <property type="component" value="Unassembled WGS sequence"/>
</dbReference>
<feature type="compositionally biased region" description="Basic and acidic residues" evidence="1">
    <location>
        <begin position="10"/>
        <end position="26"/>
    </location>
</feature>
<protein>
    <submittedName>
        <fullName evidence="2">Uncharacterized protein</fullName>
    </submittedName>
</protein>
<evidence type="ECO:0000313" key="3">
    <source>
        <dbReference type="Proteomes" id="UP001558613"/>
    </source>
</evidence>
<feature type="region of interest" description="Disordered" evidence="1">
    <location>
        <begin position="1"/>
        <end position="26"/>
    </location>
</feature>
<name>A0ABR3ND53_9TELE</name>
<proteinExistence type="predicted"/>
<keyword evidence="3" id="KW-1185">Reference proteome</keyword>